<accession>A0ABQ8HFC4</accession>
<organism evidence="1 2">
    <name type="scientific">Xanthoceras sorbifolium</name>
    <dbReference type="NCBI Taxonomy" id="99658"/>
    <lineage>
        <taxon>Eukaryota</taxon>
        <taxon>Viridiplantae</taxon>
        <taxon>Streptophyta</taxon>
        <taxon>Embryophyta</taxon>
        <taxon>Tracheophyta</taxon>
        <taxon>Spermatophyta</taxon>
        <taxon>Magnoliopsida</taxon>
        <taxon>eudicotyledons</taxon>
        <taxon>Gunneridae</taxon>
        <taxon>Pentapetalae</taxon>
        <taxon>rosids</taxon>
        <taxon>malvids</taxon>
        <taxon>Sapindales</taxon>
        <taxon>Sapindaceae</taxon>
        <taxon>Xanthoceroideae</taxon>
        <taxon>Xanthoceras</taxon>
    </lineage>
</organism>
<keyword evidence="2" id="KW-1185">Reference proteome</keyword>
<sequence>MANPNNQITIPNEKDPTKPLLAINISSQYNIKLNSTNYLSWKLQFHAMLIGYNLHGYVDGSHLALVETAMINNQVSPNLAYTTWICQDKLIFSAIVGSLTHSIIPLIQCTTTSQEAWTILANTYTKPTRGYIKQIKDQLKRKPLDNEDLIEKILDGLDDDYRPLIDAINGRDIMISFDELHEKLITKELMLNQS</sequence>
<evidence type="ECO:0008006" key="3">
    <source>
        <dbReference type="Google" id="ProtNLM"/>
    </source>
</evidence>
<evidence type="ECO:0000313" key="1">
    <source>
        <dbReference type="EMBL" id="KAH7557325.1"/>
    </source>
</evidence>
<dbReference type="PANTHER" id="PTHR47481">
    <property type="match status" value="1"/>
</dbReference>
<evidence type="ECO:0000313" key="2">
    <source>
        <dbReference type="Proteomes" id="UP000827721"/>
    </source>
</evidence>
<protein>
    <recommendedName>
        <fullName evidence="3">Retrotransposon Copia-like N-terminal domain-containing protein</fullName>
    </recommendedName>
</protein>
<gene>
    <name evidence="1" type="ORF">JRO89_XS11G0120400</name>
</gene>
<dbReference type="Proteomes" id="UP000827721">
    <property type="component" value="Unassembled WGS sequence"/>
</dbReference>
<name>A0ABQ8HFC4_9ROSI</name>
<dbReference type="EMBL" id="JAFEMO010000011">
    <property type="protein sequence ID" value="KAH7557325.1"/>
    <property type="molecule type" value="Genomic_DNA"/>
</dbReference>
<proteinExistence type="predicted"/>
<dbReference type="PANTHER" id="PTHR47481:SF22">
    <property type="entry name" value="RETROTRANSPOSON GAG DOMAIN-CONTAINING PROTEIN"/>
    <property type="match status" value="1"/>
</dbReference>
<reference evidence="1 2" key="1">
    <citation type="submission" date="2021-02" db="EMBL/GenBank/DDBJ databases">
        <title>Plant Genome Project.</title>
        <authorList>
            <person name="Zhang R.-G."/>
        </authorList>
    </citation>
    <scope>NUCLEOTIDE SEQUENCE [LARGE SCALE GENOMIC DNA]</scope>
    <source>
        <tissue evidence="1">Leaves</tissue>
    </source>
</reference>
<comment type="caution">
    <text evidence="1">The sequence shown here is derived from an EMBL/GenBank/DDBJ whole genome shotgun (WGS) entry which is preliminary data.</text>
</comment>